<proteinExistence type="predicted"/>
<feature type="region of interest" description="Disordered" evidence="2">
    <location>
        <begin position="39"/>
        <end position="63"/>
    </location>
</feature>
<dbReference type="AlphaFoldDB" id="A0A1Q9F3A7"/>
<protein>
    <submittedName>
        <fullName evidence="3">Uncharacterized protein</fullName>
    </submittedName>
</protein>
<name>A0A1Q9F3A7_SYMMI</name>
<feature type="compositionally biased region" description="Basic and acidic residues" evidence="2">
    <location>
        <begin position="39"/>
        <end position="50"/>
    </location>
</feature>
<sequence length="151" mass="16273">MDDLSYILLARLQQATEERDRMIEATNELRADMRRLERQVEQVPEAKPDKVPSAASAPSVPSPMSAASVMRQALAFVGGMNSDSSGGGALVDRFGALSSPPRSPHSIRSPALPLPGPMAFEPSRHIHTEIKWVDARDGSTHEPYALDAGDA</sequence>
<evidence type="ECO:0000256" key="2">
    <source>
        <dbReference type="SAM" id="MobiDB-lite"/>
    </source>
</evidence>
<feature type="compositionally biased region" description="Low complexity" evidence="2">
    <location>
        <begin position="51"/>
        <end position="63"/>
    </location>
</feature>
<organism evidence="3 4">
    <name type="scientific">Symbiodinium microadriaticum</name>
    <name type="common">Dinoflagellate</name>
    <name type="synonym">Zooxanthella microadriatica</name>
    <dbReference type="NCBI Taxonomy" id="2951"/>
    <lineage>
        <taxon>Eukaryota</taxon>
        <taxon>Sar</taxon>
        <taxon>Alveolata</taxon>
        <taxon>Dinophyceae</taxon>
        <taxon>Suessiales</taxon>
        <taxon>Symbiodiniaceae</taxon>
        <taxon>Symbiodinium</taxon>
    </lineage>
</organism>
<accession>A0A1Q9F3A7</accession>
<reference evidence="3 4" key="1">
    <citation type="submission" date="2016-02" db="EMBL/GenBank/DDBJ databases">
        <title>Genome analysis of coral dinoflagellate symbionts highlights evolutionary adaptations to a symbiotic lifestyle.</title>
        <authorList>
            <person name="Aranda M."/>
            <person name="Li Y."/>
            <person name="Liew Y.J."/>
            <person name="Baumgarten S."/>
            <person name="Simakov O."/>
            <person name="Wilson M."/>
            <person name="Piel J."/>
            <person name="Ashoor H."/>
            <person name="Bougouffa S."/>
            <person name="Bajic V.B."/>
            <person name="Ryu T."/>
            <person name="Ravasi T."/>
            <person name="Bayer T."/>
            <person name="Micklem G."/>
            <person name="Kim H."/>
            <person name="Bhak J."/>
            <person name="Lajeunesse T.C."/>
            <person name="Voolstra C.R."/>
        </authorList>
    </citation>
    <scope>NUCLEOTIDE SEQUENCE [LARGE SCALE GENOMIC DNA]</scope>
    <source>
        <strain evidence="3 4">CCMP2467</strain>
    </source>
</reference>
<gene>
    <name evidence="3" type="ORF">AK812_SmicGene1795</name>
</gene>
<feature type="coiled-coil region" evidence="1">
    <location>
        <begin position="12"/>
        <end position="39"/>
    </location>
</feature>
<keyword evidence="1" id="KW-0175">Coiled coil</keyword>
<feature type="compositionally biased region" description="Low complexity" evidence="2">
    <location>
        <begin position="98"/>
        <end position="110"/>
    </location>
</feature>
<evidence type="ECO:0000256" key="1">
    <source>
        <dbReference type="SAM" id="Coils"/>
    </source>
</evidence>
<evidence type="ECO:0000313" key="4">
    <source>
        <dbReference type="Proteomes" id="UP000186817"/>
    </source>
</evidence>
<evidence type="ECO:0000313" key="3">
    <source>
        <dbReference type="EMBL" id="OLQ14102.1"/>
    </source>
</evidence>
<comment type="caution">
    <text evidence="3">The sequence shown here is derived from an EMBL/GenBank/DDBJ whole genome shotgun (WGS) entry which is preliminary data.</text>
</comment>
<dbReference type="EMBL" id="LSRX01000020">
    <property type="protein sequence ID" value="OLQ14102.1"/>
    <property type="molecule type" value="Genomic_DNA"/>
</dbReference>
<feature type="region of interest" description="Disordered" evidence="2">
    <location>
        <begin position="93"/>
        <end position="118"/>
    </location>
</feature>
<keyword evidence="4" id="KW-1185">Reference proteome</keyword>
<dbReference type="Proteomes" id="UP000186817">
    <property type="component" value="Unassembled WGS sequence"/>
</dbReference>